<dbReference type="InterPro" id="IPR050900">
    <property type="entry name" value="Transposase_IS3/IS150/IS904"/>
</dbReference>
<evidence type="ECO:0000313" key="2">
    <source>
        <dbReference type="EMBL" id="KKN80851.1"/>
    </source>
</evidence>
<dbReference type="InterPro" id="IPR001584">
    <property type="entry name" value="Integrase_cat-core"/>
</dbReference>
<comment type="caution">
    <text evidence="2">The sequence shown here is derived from an EMBL/GenBank/DDBJ whole genome shotgun (WGS) entry which is preliminary data.</text>
</comment>
<gene>
    <name evidence="2" type="ORF">LCGC14_0325150</name>
</gene>
<proteinExistence type="predicted"/>
<dbReference type="AlphaFoldDB" id="A0A0F9W5B8"/>
<protein>
    <recommendedName>
        <fullName evidence="1">Integrase catalytic domain-containing protein</fullName>
    </recommendedName>
</protein>
<dbReference type="GO" id="GO:0015074">
    <property type="term" value="P:DNA integration"/>
    <property type="evidence" value="ECO:0007669"/>
    <property type="project" value="InterPro"/>
</dbReference>
<accession>A0A0F9W5B8</accession>
<dbReference type="SUPFAM" id="SSF53098">
    <property type="entry name" value="Ribonuclease H-like"/>
    <property type="match status" value="1"/>
</dbReference>
<dbReference type="Pfam" id="PF13333">
    <property type="entry name" value="rve_2"/>
    <property type="match status" value="1"/>
</dbReference>
<reference evidence="2" key="1">
    <citation type="journal article" date="2015" name="Nature">
        <title>Complex archaea that bridge the gap between prokaryotes and eukaryotes.</title>
        <authorList>
            <person name="Spang A."/>
            <person name="Saw J.H."/>
            <person name="Jorgensen S.L."/>
            <person name="Zaremba-Niedzwiedzka K."/>
            <person name="Martijn J."/>
            <person name="Lind A.E."/>
            <person name="van Eijk R."/>
            <person name="Schleper C."/>
            <person name="Guy L."/>
            <person name="Ettema T.J."/>
        </authorList>
    </citation>
    <scope>NUCLEOTIDE SEQUENCE</scope>
</reference>
<dbReference type="PANTHER" id="PTHR46889:SF4">
    <property type="entry name" value="TRANSPOSASE INSO FOR INSERTION SEQUENCE ELEMENT IS911B-RELATED"/>
    <property type="match status" value="1"/>
</dbReference>
<name>A0A0F9W5B8_9ZZZZ</name>
<evidence type="ECO:0000259" key="1">
    <source>
        <dbReference type="PROSITE" id="PS50994"/>
    </source>
</evidence>
<dbReference type="EMBL" id="LAZR01000224">
    <property type="protein sequence ID" value="KKN80851.1"/>
    <property type="molecule type" value="Genomic_DNA"/>
</dbReference>
<dbReference type="InterPro" id="IPR012337">
    <property type="entry name" value="RNaseH-like_sf"/>
</dbReference>
<sequence length="117" mass="13591">MFDAAVETISDSEARPMVNSDRGGHYRWLGGLERIEAAKRVRSMSRKVRSQGNAACEGFFGRLKTEFFYPRDWRAFTVAQFIDEVDAYIRWYNETRIKMSLGGRSPIEYRKNLGLMP</sequence>
<dbReference type="PANTHER" id="PTHR46889">
    <property type="entry name" value="TRANSPOSASE INSF FOR INSERTION SEQUENCE IS3B-RELATED"/>
    <property type="match status" value="1"/>
</dbReference>
<organism evidence="2">
    <name type="scientific">marine sediment metagenome</name>
    <dbReference type="NCBI Taxonomy" id="412755"/>
    <lineage>
        <taxon>unclassified sequences</taxon>
        <taxon>metagenomes</taxon>
        <taxon>ecological metagenomes</taxon>
    </lineage>
</organism>
<dbReference type="PROSITE" id="PS50994">
    <property type="entry name" value="INTEGRASE"/>
    <property type="match status" value="1"/>
</dbReference>
<feature type="domain" description="Integrase catalytic" evidence="1">
    <location>
        <begin position="1"/>
        <end position="114"/>
    </location>
</feature>